<sequence length="356" mass="40360">MVEVTQIDETSQPQSIPQSTPRRNICLPSRRQSQDETAKLAHRRKVRRNLFPDEPSTSQPVRSNQSVPCPTSIQSDVIEEQQEEEEVLNQDLDSNQDETKLIEKLEELIDAEHADAQMIFSYTHKTDKKCDGITIQPELSFKHAVQKNITATVEKMMEKEEDVPPEVAAAMLHSEEKGAGLSNPPREIYESLFQKHYGKHVIEITSASKKKPEDVVPLPATITTPKQPPREEDAAHLDFLRPDGENKFSLPEANLQEESTEDEYDLLGFSDSQTEEAATFKVMLTSEGPFTASQVQMRGSQPPYWFPGYFVAMPDNEEIIAVEKPYTILEKAWQTFRPTKVKPRKGAIVIGKSERK</sequence>
<dbReference type="HOGENOM" id="CLU_779176_0_0_1"/>
<feature type="compositionally biased region" description="Polar residues" evidence="1">
    <location>
        <begin position="55"/>
        <end position="75"/>
    </location>
</feature>
<dbReference type="EnsemblMetazoa" id="RPRC014359-RA">
    <property type="protein sequence ID" value="RPRC014359-PA"/>
    <property type="gene ID" value="RPRC014359"/>
</dbReference>
<organism evidence="2 3">
    <name type="scientific">Rhodnius prolixus</name>
    <name type="common">Triatomid bug</name>
    <dbReference type="NCBI Taxonomy" id="13249"/>
    <lineage>
        <taxon>Eukaryota</taxon>
        <taxon>Metazoa</taxon>
        <taxon>Ecdysozoa</taxon>
        <taxon>Arthropoda</taxon>
        <taxon>Hexapoda</taxon>
        <taxon>Insecta</taxon>
        <taxon>Pterygota</taxon>
        <taxon>Neoptera</taxon>
        <taxon>Paraneoptera</taxon>
        <taxon>Hemiptera</taxon>
        <taxon>Heteroptera</taxon>
        <taxon>Panheteroptera</taxon>
        <taxon>Cimicomorpha</taxon>
        <taxon>Reduviidae</taxon>
        <taxon>Triatominae</taxon>
        <taxon>Rhodnius</taxon>
    </lineage>
</organism>
<proteinExistence type="predicted"/>
<reference evidence="2" key="1">
    <citation type="submission" date="2015-05" db="UniProtKB">
        <authorList>
            <consortium name="EnsemblMetazoa"/>
        </authorList>
    </citation>
    <scope>IDENTIFICATION</scope>
</reference>
<dbReference type="eggNOG" id="ENOG502TAFQ">
    <property type="taxonomic scope" value="Eukaryota"/>
</dbReference>
<evidence type="ECO:0000313" key="2">
    <source>
        <dbReference type="EnsemblMetazoa" id="RPRC014359-PA"/>
    </source>
</evidence>
<name>T1IDI9_RHOPR</name>
<dbReference type="VEuPathDB" id="VectorBase:RPRC014359"/>
<feature type="region of interest" description="Disordered" evidence="1">
    <location>
        <begin position="1"/>
        <end position="82"/>
    </location>
</feature>
<dbReference type="AlphaFoldDB" id="T1IDI9"/>
<evidence type="ECO:0000313" key="3">
    <source>
        <dbReference type="Proteomes" id="UP000015103"/>
    </source>
</evidence>
<protein>
    <submittedName>
        <fullName evidence="2">Uncharacterized protein</fullName>
    </submittedName>
</protein>
<accession>T1IDI9</accession>
<feature type="compositionally biased region" description="Polar residues" evidence="1">
    <location>
        <begin position="7"/>
        <end position="22"/>
    </location>
</feature>
<evidence type="ECO:0000256" key="1">
    <source>
        <dbReference type="SAM" id="MobiDB-lite"/>
    </source>
</evidence>
<dbReference type="InParanoid" id="T1IDI9"/>
<keyword evidence="3" id="KW-1185">Reference proteome</keyword>
<dbReference type="OMA" id="NPPREIY"/>
<dbReference type="EMBL" id="ACPB03002186">
    <property type="status" value="NOT_ANNOTATED_CDS"/>
    <property type="molecule type" value="Genomic_DNA"/>
</dbReference>
<dbReference type="Proteomes" id="UP000015103">
    <property type="component" value="Unassembled WGS sequence"/>
</dbReference>